<feature type="region of interest" description="Disordered" evidence="1">
    <location>
        <begin position="384"/>
        <end position="419"/>
    </location>
</feature>
<organism evidence="3 4">
    <name type="scientific">Edaphochlamys debaryana</name>
    <dbReference type="NCBI Taxonomy" id="47281"/>
    <lineage>
        <taxon>Eukaryota</taxon>
        <taxon>Viridiplantae</taxon>
        <taxon>Chlorophyta</taxon>
        <taxon>core chlorophytes</taxon>
        <taxon>Chlorophyceae</taxon>
        <taxon>CS clade</taxon>
        <taxon>Chlamydomonadales</taxon>
        <taxon>Chlamydomonadales incertae sedis</taxon>
        <taxon>Edaphochlamys</taxon>
    </lineage>
</organism>
<feature type="compositionally biased region" description="Low complexity" evidence="1">
    <location>
        <begin position="390"/>
        <end position="400"/>
    </location>
</feature>
<name>A0A836BTZ8_9CHLO</name>
<evidence type="ECO:0000313" key="4">
    <source>
        <dbReference type="Proteomes" id="UP000612055"/>
    </source>
</evidence>
<protein>
    <recommendedName>
        <fullName evidence="2">Peptidase M11 gametolysin domain-containing protein</fullName>
    </recommendedName>
</protein>
<dbReference type="AlphaFoldDB" id="A0A836BTZ8"/>
<feature type="compositionally biased region" description="Basic residues" evidence="1">
    <location>
        <begin position="494"/>
        <end position="504"/>
    </location>
</feature>
<keyword evidence="4" id="KW-1185">Reference proteome</keyword>
<feature type="domain" description="Peptidase M11 gametolysin" evidence="2">
    <location>
        <begin position="4"/>
        <end position="254"/>
    </location>
</feature>
<evidence type="ECO:0000256" key="1">
    <source>
        <dbReference type="SAM" id="MobiDB-lite"/>
    </source>
</evidence>
<comment type="caution">
    <text evidence="3">The sequence shown here is derived from an EMBL/GenBank/DDBJ whole genome shotgun (WGS) entry which is preliminary data.</text>
</comment>
<evidence type="ECO:0000313" key="3">
    <source>
        <dbReference type="EMBL" id="KAG2487408.1"/>
    </source>
</evidence>
<feature type="compositionally biased region" description="Polar residues" evidence="1">
    <location>
        <begin position="451"/>
        <end position="467"/>
    </location>
</feature>
<dbReference type="Pfam" id="PF05548">
    <property type="entry name" value="Peptidase_M11"/>
    <property type="match status" value="1"/>
</dbReference>
<feature type="region of interest" description="Disordered" evidence="1">
    <location>
        <begin position="437"/>
        <end position="504"/>
    </location>
</feature>
<dbReference type="EMBL" id="JAEHOE010000097">
    <property type="protein sequence ID" value="KAG2487408.1"/>
    <property type="molecule type" value="Genomic_DNA"/>
</dbReference>
<dbReference type="Proteomes" id="UP000612055">
    <property type="component" value="Unassembled WGS sequence"/>
</dbReference>
<dbReference type="InterPro" id="IPR008752">
    <property type="entry name" value="Peptidase_M11"/>
</dbReference>
<gene>
    <name evidence="3" type="ORF">HYH03_013977</name>
</gene>
<evidence type="ECO:0000259" key="2">
    <source>
        <dbReference type="Pfam" id="PF05548"/>
    </source>
</evidence>
<accession>A0A836BTZ8</accession>
<dbReference type="OrthoDB" id="539369at2759"/>
<feature type="compositionally biased region" description="Pro residues" evidence="1">
    <location>
        <begin position="477"/>
        <end position="486"/>
    </location>
</feature>
<proteinExistence type="predicted"/>
<sequence>MLIVIINMCNKGGGAATGPEGVWNLLKGDNANLAGYYETCSYGRQKIDFDNTVVIGPLNMPCNGIGSPIMGSVPWTVTSCRGQNPYGWFYWAEQTVAAAPYNIDLSRFNHRVMIMPRLHQVFMEKDCDWAGISTTGPINPEPTKPNNYKYSYTWLAGDTWSSPWLWFHELGHAVWLSHANTPNQEYGDIASAMGGVRGYGLRCYNAPQIWQLGWGSPFVLLTRMDLTPGQTELKWIPTVASDPDHSIRINLAQDAFNPKDPSGVPTSCLSQYWVSYRTSSSVYDMPWRDMGSGLALVHRWDAGSFSALIKPLLLAQLKVPNAKAPYDTQVTSWEAPGCRLVITAMDMWDGYALIGVCVKTSDDDFEFNCGDGLDDDCDGLIDMRDPDCLRPPGKTPQRTTRPPPPPKKADEGDEDGPYWISAPGLIYEGLLHLMFGDNTSKKGSPPPAEPTVSTRAKSPKPSGSTVAGRNADEAPDKSPPPPPPKNVKPSPKIRPSRRSAVRLV</sequence>
<reference evidence="3" key="1">
    <citation type="journal article" date="2020" name="bioRxiv">
        <title>Comparative genomics of Chlamydomonas.</title>
        <authorList>
            <person name="Craig R.J."/>
            <person name="Hasan A.R."/>
            <person name="Ness R.W."/>
            <person name="Keightley P.D."/>
        </authorList>
    </citation>
    <scope>NUCLEOTIDE SEQUENCE</scope>
    <source>
        <strain evidence="3">CCAP 11/70</strain>
    </source>
</reference>